<keyword evidence="3" id="KW-1185">Reference proteome</keyword>
<sequence length="99" mass="10022">MGGGASVEATAVTLHEVGGCADGDAVGGVWFTGAIDTFDVVAAAGRRACPTGRDDSWDTLTTAATRMPRATMPSPPRSVETQLRSATASSPLVASIEMP</sequence>
<evidence type="ECO:0000256" key="1">
    <source>
        <dbReference type="SAM" id="MobiDB-lite"/>
    </source>
</evidence>
<gene>
    <name evidence="2" type="ORF">MHEL_41400</name>
</gene>
<evidence type="ECO:0000313" key="3">
    <source>
        <dbReference type="Proteomes" id="UP000467148"/>
    </source>
</evidence>
<feature type="compositionally biased region" description="Polar residues" evidence="1">
    <location>
        <begin position="79"/>
        <end position="92"/>
    </location>
</feature>
<protein>
    <submittedName>
        <fullName evidence="2">Uncharacterized protein</fullName>
    </submittedName>
</protein>
<dbReference type="EMBL" id="AP022596">
    <property type="protein sequence ID" value="BBY65897.1"/>
    <property type="molecule type" value="Genomic_DNA"/>
</dbReference>
<proteinExistence type="predicted"/>
<organism evidence="2 3">
    <name type="scientific">Mycolicibacterium helvum</name>
    <dbReference type="NCBI Taxonomy" id="1534349"/>
    <lineage>
        <taxon>Bacteria</taxon>
        <taxon>Bacillati</taxon>
        <taxon>Actinomycetota</taxon>
        <taxon>Actinomycetes</taxon>
        <taxon>Mycobacteriales</taxon>
        <taxon>Mycobacteriaceae</taxon>
        <taxon>Mycolicibacterium</taxon>
    </lineage>
</organism>
<accession>A0A7I7T9E2</accession>
<reference evidence="2 3" key="1">
    <citation type="journal article" date="2019" name="Emerg. Microbes Infect.">
        <title>Comprehensive subspecies identification of 175 nontuberculous mycobacteria species based on 7547 genomic profiles.</title>
        <authorList>
            <person name="Matsumoto Y."/>
            <person name="Kinjo T."/>
            <person name="Motooka D."/>
            <person name="Nabeya D."/>
            <person name="Jung N."/>
            <person name="Uechi K."/>
            <person name="Horii T."/>
            <person name="Iida T."/>
            <person name="Fujita J."/>
            <person name="Nakamura S."/>
        </authorList>
    </citation>
    <scope>NUCLEOTIDE SEQUENCE [LARGE SCALE GENOMIC DNA]</scope>
    <source>
        <strain evidence="2 3">JCM 30396</strain>
    </source>
</reference>
<name>A0A7I7T9E2_9MYCO</name>
<evidence type="ECO:0000313" key="2">
    <source>
        <dbReference type="EMBL" id="BBY65897.1"/>
    </source>
</evidence>
<dbReference type="AlphaFoldDB" id="A0A7I7T9E2"/>
<dbReference type="KEGG" id="mhev:MHEL_41400"/>
<feature type="region of interest" description="Disordered" evidence="1">
    <location>
        <begin position="68"/>
        <end position="99"/>
    </location>
</feature>
<dbReference type="Proteomes" id="UP000467148">
    <property type="component" value="Chromosome"/>
</dbReference>